<feature type="transmembrane region" description="Helical" evidence="1">
    <location>
        <begin position="594"/>
        <end position="615"/>
    </location>
</feature>
<dbReference type="Gene3D" id="3.30.70.1430">
    <property type="entry name" value="Multidrug efflux transporter AcrB pore domain"/>
    <property type="match status" value="2"/>
</dbReference>
<feature type="transmembrane region" description="Helical" evidence="1">
    <location>
        <begin position="1152"/>
        <end position="1171"/>
    </location>
</feature>
<dbReference type="EMBL" id="NIDE01000014">
    <property type="protein sequence ID" value="OWK37613.1"/>
    <property type="molecule type" value="Genomic_DNA"/>
</dbReference>
<keyword evidence="1" id="KW-1133">Transmembrane helix</keyword>
<dbReference type="Gene3D" id="3.30.2090.10">
    <property type="entry name" value="Multidrug efflux transporter AcrB TolC docking domain, DN and DC subdomains"/>
    <property type="match status" value="2"/>
</dbReference>
<protein>
    <submittedName>
        <fullName evidence="2">Cobalt-zinc-cadmium resistance protein CzcA / Cation efflux system protein CusA</fullName>
    </submittedName>
</protein>
<organism evidence="2 3">
    <name type="scientific">Fimbriiglobus ruber</name>
    <dbReference type="NCBI Taxonomy" id="1908690"/>
    <lineage>
        <taxon>Bacteria</taxon>
        <taxon>Pseudomonadati</taxon>
        <taxon>Planctomycetota</taxon>
        <taxon>Planctomycetia</taxon>
        <taxon>Gemmatales</taxon>
        <taxon>Gemmataceae</taxon>
        <taxon>Fimbriiglobus</taxon>
    </lineage>
</organism>
<sequence>MLQRVIGWAVNNSLVVLLLAALLAGFGGLAFVRVNVEAYPDPAPAIIEVIAQYPGASAEEVERQVTIPLEVTLAGMPGLKTTRTRSLFGLSHLRCQFEYGVPYEKAQQAVINRLQFTQALPSGVIPVLSPTSPTGEIYRYTLAVPKDTSGADLYTLNDIKALQDWTLEREFRRVPRVIDVTSAGGTVKRYEIRPDPDRLRRYGITLGQFQSALTNANQNTGGDVLDQGGNAVNVRGIGLYGGGLDPMQSKDVLGATDPKAAADFLRAADDRRTHAIRDTVVTTINNTPVRVEDLVEGGPLTYEMEIGMRGVVVGHQTRLGRVSLSTPKKDASGNVLKDADGNVVWNDAEEKVQCIVLLRKGEDSLPALAGVHAKVDELNGPAGGRLLPGVKIEPYYDRTELINLTTETVRENLVVGIALVSLILLVFLGNVRVAVIVAINIPLALLFAFAVLYVRGRSANLLSIGAVDFGIIVDSSVIMAENIYRKLTSGEHTDESLKDRILHSSGEIQRALLFSTMIMVCAFIPLFAMQGAEGQLFGPMADTYAFALAGGLMLAVVLTPVLCRLFLGNVKPTRDNFVVRTMKRRYLHNLDRCLRFRWVFLLLMGGLIGFTVWSLKDLGREFMPELEEGNLWVRGMYPRNASLDNVADGSRAARAVMQKFPEVDAVANQMGRPDDGTDPEGFYKSEFFVPLKDRGQWPAAKPATGWYKWFGDKRPRTKYELIAEMTADLRAATPGVDWNFSQNIRDNVMESISGVKGDNSIKIYGPDLNDLQRLAELVEARLRAVPGVEDVGVLDVMGQPNLEIPWDPDKCKQWGVSVADLQNVIQTAVGGQAATQMREGEKTFDITFRWPQALRDNERAILDIPVDIVNHQVSGGYQAGTGSTRATGAAVGLTTYGTTNAPPSLWGSQFNAVGNYLGGTPRRRLGDLVTPYSPDGKQTADGSFVRPGASMIFREQGRRMIAIKFSVRGRDLAGAVEDAKKATADLIVLPYRTEWGGEFEQMQDSEGRLVLIIPVALALIFVLLYLAFGSLLDAVVVLSNVLALSVGGIWALLLTGTHFSTSAAVGFVSLFGVAIMDGLLMVSYFNQLRAAGMPVREAILHGAEKRVRPVVMTAMTAILGLLPAALALRPDRDLTGHFRLIEPIGVQTQRPLAIVVVGGMITTLFLTRYLMPVLYSFYGHREPPAGSGSMAH</sequence>
<comment type="caution">
    <text evidence="2">The sequence shown here is derived from an EMBL/GenBank/DDBJ whole genome shotgun (WGS) entry which is preliminary data.</text>
</comment>
<feature type="transmembrane region" description="Helical" evidence="1">
    <location>
        <begin position="544"/>
        <end position="567"/>
    </location>
</feature>
<dbReference type="InterPro" id="IPR027463">
    <property type="entry name" value="AcrB_DN_DC_subdom"/>
</dbReference>
<dbReference type="RefSeq" id="WP_088257491.1">
    <property type="nucleotide sequence ID" value="NZ_NIDE01000014.1"/>
</dbReference>
<proteinExistence type="predicted"/>
<dbReference type="GO" id="GO:0005886">
    <property type="term" value="C:plasma membrane"/>
    <property type="evidence" value="ECO:0007669"/>
    <property type="project" value="TreeGrafter"/>
</dbReference>
<feature type="transmembrane region" description="Helical" evidence="1">
    <location>
        <begin position="1009"/>
        <end position="1028"/>
    </location>
</feature>
<keyword evidence="3" id="KW-1185">Reference proteome</keyword>
<feature type="transmembrane region" description="Helical" evidence="1">
    <location>
        <begin position="412"/>
        <end position="428"/>
    </location>
</feature>
<dbReference type="InterPro" id="IPR001036">
    <property type="entry name" value="Acrflvin-R"/>
</dbReference>
<accession>A0A225D9G8</accession>
<dbReference type="SUPFAM" id="SSF82714">
    <property type="entry name" value="Multidrug efflux transporter AcrB TolC docking domain, DN and DC subdomains"/>
    <property type="match status" value="2"/>
</dbReference>
<evidence type="ECO:0000313" key="3">
    <source>
        <dbReference type="Proteomes" id="UP000214646"/>
    </source>
</evidence>
<evidence type="ECO:0000313" key="2">
    <source>
        <dbReference type="EMBL" id="OWK37613.1"/>
    </source>
</evidence>
<dbReference type="PANTHER" id="PTHR32063">
    <property type="match status" value="1"/>
</dbReference>
<dbReference type="AlphaFoldDB" id="A0A225D9G8"/>
<keyword evidence="1" id="KW-0472">Membrane</keyword>
<dbReference type="SUPFAM" id="SSF82866">
    <property type="entry name" value="Multidrug efflux transporter AcrB transmembrane domain"/>
    <property type="match status" value="2"/>
</dbReference>
<feature type="transmembrane region" description="Helical" evidence="1">
    <location>
        <begin position="1035"/>
        <end position="1053"/>
    </location>
</feature>
<dbReference type="PANTHER" id="PTHR32063:SF12">
    <property type="entry name" value="CATION EFFLUX SYSTEM PROTEIN"/>
    <property type="match status" value="1"/>
</dbReference>
<name>A0A225D9G8_9BACT</name>
<reference evidence="3" key="1">
    <citation type="submission" date="2017-06" db="EMBL/GenBank/DDBJ databases">
        <title>Genome analysis of Fimbriiglobus ruber SP5, the first member of the order Planctomycetales with confirmed chitinolytic capability.</title>
        <authorList>
            <person name="Ravin N.V."/>
            <person name="Rakitin A.L."/>
            <person name="Ivanova A.A."/>
            <person name="Beletsky A.V."/>
            <person name="Kulichevskaya I.S."/>
            <person name="Mardanov A.V."/>
            <person name="Dedysh S.N."/>
        </authorList>
    </citation>
    <scope>NUCLEOTIDE SEQUENCE [LARGE SCALE GENOMIC DNA]</scope>
    <source>
        <strain evidence="3">SP5</strain>
    </source>
</reference>
<dbReference type="OrthoDB" id="219750at2"/>
<keyword evidence="1" id="KW-0812">Transmembrane</keyword>
<dbReference type="SUPFAM" id="SSF82693">
    <property type="entry name" value="Multidrug efflux transporter AcrB pore domain, PN1, PN2, PC1 and PC2 subdomains"/>
    <property type="match status" value="2"/>
</dbReference>
<evidence type="ECO:0000256" key="1">
    <source>
        <dbReference type="SAM" id="Phobius"/>
    </source>
</evidence>
<feature type="transmembrane region" description="Helical" evidence="1">
    <location>
        <begin position="435"/>
        <end position="454"/>
    </location>
</feature>
<feature type="transmembrane region" description="Helical" evidence="1">
    <location>
        <begin position="1065"/>
        <end position="1086"/>
    </location>
</feature>
<dbReference type="Gene3D" id="3.30.70.1320">
    <property type="entry name" value="Multidrug efflux transporter AcrB pore domain like"/>
    <property type="match status" value="2"/>
</dbReference>
<gene>
    <name evidence="2" type="ORF">FRUB_06733</name>
</gene>
<dbReference type="Proteomes" id="UP000214646">
    <property type="component" value="Unassembled WGS sequence"/>
</dbReference>
<dbReference type="Pfam" id="PF00873">
    <property type="entry name" value="ACR_tran"/>
    <property type="match status" value="3"/>
</dbReference>
<dbReference type="Gene3D" id="3.30.70.1440">
    <property type="entry name" value="Multidrug efflux transporter AcrB pore domain"/>
    <property type="match status" value="2"/>
</dbReference>
<dbReference type="Gene3D" id="1.20.1640.10">
    <property type="entry name" value="Multidrug efflux transporter AcrB transmembrane domain"/>
    <property type="match status" value="4"/>
</dbReference>
<feature type="transmembrane region" description="Helical" evidence="1">
    <location>
        <begin position="511"/>
        <end position="532"/>
    </location>
</feature>
<feature type="transmembrane region" description="Helical" evidence="1">
    <location>
        <begin position="1107"/>
        <end position="1128"/>
    </location>
</feature>
<dbReference type="GO" id="GO:0042910">
    <property type="term" value="F:xenobiotic transmembrane transporter activity"/>
    <property type="evidence" value="ECO:0007669"/>
    <property type="project" value="TreeGrafter"/>
</dbReference>